<dbReference type="RefSeq" id="WP_047191538.1">
    <property type="nucleotide sequence ID" value="NZ_LCYG01000067.1"/>
</dbReference>
<sequence length="95" mass="10393">MLADPRSLSDAEFDALCYEMFDVRDAIQAQPARTNDGLAVKARIAARYLQAPDDWDLALERITLSLVADILRLNEKSRPEGAAAVLRGHAAPGRS</sequence>
<evidence type="ECO:0000313" key="2">
    <source>
        <dbReference type="Proteomes" id="UP000035489"/>
    </source>
</evidence>
<reference evidence="1 2" key="1">
    <citation type="submission" date="2015-05" db="EMBL/GenBank/DDBJ databases">
        <title>Draft genome sequence of Microvirga vignae strain BR3299, a novel nitrogen fixing bacteria isolated from Brazil semi-aired region.</title>
        <authorList>
            <person name="Zilli J.E."/>
            <person name="Passos S.R."/>
            <person name="Leite J."/>
            <person name="Baldani J.I."/>
            <person name="Xavier G.R."/>
            <person name="Rumjaneck N.G."/>
            <person name="Simoes-Araujo J.L."/>
        </authorList>
    </citation>
    <scope>NUCLEOTIDE SEQUENCE [LARGE SCALE GENOMIC DNA]</scope>
    <source>
        <strain evidence="1 2">BR3299</strain>
    </source>
</reference>
<comment type="caution">
    <text evidence="1">The sequence shown here is derived from an EMBL/GenBank/DDBJ whole genome shotgun (WGS) entry which is preliminary data.</text>
</comment>
<name>A0A0H1RDR4_9HYPH</name>
<evidence type="ECO:0000313" key="1">
    <source>
        <dbReference type="EMBL" id="KLK90752.1"/>
    </source>
</evidence>
<gene>
    <name evidence="1" type="ORF">AA309_23880</name>
</gene>
<accession>A0A0H1RDR4</accession>
<dbReference type="EMBL" id="LCYG01000067">
    <property type="protein sequence ID" value="KLK90752.1"/>
    <property type="molecule type" value="Genomic_DNA"/>
</dbReference>
<keyword evidence="2" id="KW-1185">Reference proteome</keyword>
<dbReference type="Proteomes" id="UP000035489">
    <property type="component" value="Unassembled WGS sequence"/>
</dbReference>
<dbReference type="PATRIC" id="fig|1225564.3.peg.6198"/>
<organism evidence="1 2">
    <name type="scientific">Microvirga vignae</name>
    <dbReference type="NCBI Taxonomy" id="1225564"/>
    <lineage>
        <taxon>Bacteria</taxon>
        <taxon>Pseudomonadati</taxon>
        <taxon>Pseudomonadota</taxon>
        <taxon>Alphaproteobacteria</taxon>
        <taxon>Hyphomicrobiales</taxon>
        <taxon>Methylobacteriaceae</taxon>
        <taxon>Microvirga</taxon>
    </lineage>
</organism>
<dbReference type="STRING" id="1225564.AA309_23880"/>
<dbReference type="AlphaFoldDB" id="A0A0H1RDR4"/>
<protein>
    <submittedName>
        <fullName evidence="1">Uncharacterized protein</fullName>
    </submittedName>
</protein>
<proteinExistence type="predicted"/>